<dbReference type="InterPro" id="IPR014729">
    <property type="entry name" value="Rossmann-like_a/b/a_fold"/>
</dbReference>
<dbReference type="OrthoDB" id="14880at2157"/>
<sequence>MRYLIATDGSTLGDEAVRYAARQAVAFDATLVIAHVLTPDSELIDGMLVLPGEEAAVEEGERVLENARSVAVDVADGEGAEIDVETQLLTGRPADAITEFADETAADAIYVGHRGLSEEREQVVGSVAKSVVDKAVVPVTVIR</sequence>
<accession>A0A521BH87</accession>
<dbReference type="CDD" id="cd00293">
    <property type="entry name" value="USP-like"/>
    <property type="match status" value="1"/>
</dbReference>
<dbReference type="Proteomes" id="UP000319712">
    <property type="component" value="Unassembled WGS sequence"/>
</dbReference>
<evidence type="ECO:0000259" key="2">
    <source>
        <dbReference type="Pfam" id="PF00582"/>
    </source>
</evidence>
<dbReference type="EMBL" id="FXTD01000002">
    <property type="protein sequence ID" value="SMO46465.1"/>
    <property type="molecule type" value="Genomic_DNA"/>
</dbReference>
<keyword evidence="4" id="KW-1185">Reference proteome</keyword>
<evidence type="ECO:0000313" key="4">
    <source>
        <dbReference type="Proteomes" id="UP000319712"/>
    </source>
</evidence>
<proteinExistence type="inferred from homology"/>
<evidence type="ECO:0000256" key="1">
    <source>
        <dbReference type="ARBA" id="ARBA00008791"/>
    </source>
</evidence>
<name>A0A521BH87_9EURY</name>
<dbReference type="InterPro" id="IPR006015">
    <property type="entry name" value="Universal_stress_UspA"/>
</dbReference>
<dbReference type="Gene3D" id="3.40.50.620">
    <property type="entry name" value="HUPs"/>
    <property type="match status" value="1"/>
</dbReference>
<evidence type="ECO:0000313" key="3">
    <source>
        <dbReference type="EMBL" id="SMO46465.1"/>
    </source>
</evidence>
<protein>
    <submittedName>
        <fullName evidence="3">Nucleotide-binding universal stress protein, UspA family</fullName>
    </submittedName>
</protein>
<gene>
    <name evidence="3" type="ORF">SAMN06264867_102249</name>
</gene>
<reference evidence="3 4" key="1">
    <citation type="submission" date="2017-05" db="EMBL/GenBank/DDBJ databases">
        <authorList>
            <person name="Varghese N."/>
            <person name="Submissions S."/>
        </authorList>
    </citation>
    <scope>NUCLEOTIDE SEQUENCE [LARGE SCALE GENOMIC DNA]</scope>
    <source>
        <strain evidence="3 4">DSM 19504</strain>
    </source>
</reference>
<dbReference type="RefSeq" id="WP_142985672.1">
    <property type="nucleotide sequence ID" value="NZ_FXTD01000002.1"/>
</dbReference>
<dbReference type="PRINTS" id="PR01438">
    <property type="entry name" value="UNVRSLSTRESS"/>
</dbReference>
<dbReference type="SUPFAM" id="SSF52402">
    <property type="entry name" value="Adenine nucleotide alpha hydrolases-like"/>
    <property type="match status" value="1"/>
</dbReference>
<dbReference type="AlphaFoldDB" id="A0A521BH87"/>
<dbReference type="PANTHER" id="PTHR46268">
    <property type="entry name" value="STRESS RESPONSE PROTEIN NHAX"/>
    <property type="match status" value="1"/>
</dbReference>
<dbReference type="InterPro" id="IPR006016">
    <property type="entry name" value="UspA"/>
</dbReference>
<dbReference type="Pfam" id="PF00582">
    <property type="entry name" value="Usp"/>
    <property type="match status" value="1"/>
</dbReference>
<dbReference type="PANTHER" id="PTHR46268:SF6">
    <property type="entry name" value="UNIVERSAL STRESS PROTEIN UP12"/>
    <property type="match status" value="1"/>
</dbReference>
<comment type="similarity">
    <text evidence="1">Belongs to the universal stress protein A family.</text>
</comment>
<organism evidence="3 4">
    <name type="scientific">Halorubrum cibi</name>
    <dbReference type="NCBI Taxonomy" id="413815"/>
    <lineage>
        <taxon>Archaea</taxon>
        <taxon>Methanobacteriati</taxon>
        <taxon>Methanobacteriota</taxon>
        <taxon>Stenosarchaea group</taxon>
        <taxon>Halobacteria</taxon>
        <taxon>Halobacteriales</taxon>
        <taxon>Haloferacaceae</taxon>
        <taxon>Halorubrum</taxon>
    </lineage>
</organism>
<feature type="domain" description="UspA" evidence="2">
    <location>
        <begin position="3"/>
        <end position="143"/>
    </location>
</feature>